<dbReference type="SMART" id="SM00829">
    <property type="entry name" value="PKS_ER"/>
    <property type="match status" value="1"/>
</dbReference>
<dbReference type="Gene3D" id="3.90.180.10">
    <property type="entry name" value="Medium-chain alcohol dehydrogenases, catalytic domain"/>
    <property type="match status" value="1"/>
</dbReference>
<comment type="cofactor">
    <cofactor evidence="1 5">
        <name>Zn(2+)</name>
        <dbReference type="ChEBI" id="CHEBI:29105"/>
    </cofactor>
</comment>
<dbReference type="Pfam" id="PF00107">
    <property type="entry name" value="ADH_zinc_N"/>
    <property type="match status" value="1"/>
</dbReference>
<evidence type="ECO:0000256" key="1">
    <source>
        <dbReference type="ARBA" id="ARBA00001947"/>
    </source>
</evidence>
<accession>A0A857L284</accession>
<dbReference type="GO" id="GO:0008270">
    <property type="term" value="F:zinc ion binding"/>
    <property type="evidence" value="ECO:0007669"/>
    <property type="project" value="InterPro"/>
</dbReference>
<dbReference type="Pfam" id="PF08240">
    <property type="entry name" value="ADH_N"/>
    <property type="match status" value="1"/>
</dbReference>
<keyword evidence="3 5" id="KW-0862">Zinc</keyword>
<dbReference type="SUPFAM" id="SSF51735">
    <property type="entry name" value="NAD(P)-binding Rossmann-fold domains"/>
    <property type="match status" value="1"/>
</dbReference>
<evidence type="ECO:0000256" key="2">
    <source>
        <dbReference type="ARBA" id="ARBA00022723"/>
    </source>
</evidence>
<dbReference type="AlphaFoldDB" id="A0A857L284"/>
<sequence length="370" mass="39003">MSSAAPRTCGSPCDTGSPPVFFSTYTRRTMKSLIAEGSELTLQEVPDAAIEKPTDAVVRMVLASVCGSDHHLLEYNIPMAYPIGHEAIGEVVEIGSDISGLTVGDRVLLAGDVGCGRCQPCRSGSIKRCKNGEFGIYGSPGPLGGCQSELIRVPFADFNALKIPEGITDEQALTITDCLPTAYTAVARANIRPGGTAAVIGIGPIGLIAVEVAFALGAATVYAIDLLDDRLAKAKELGAIALKPEEALEKIKADTGGDLVDSVIEAVGAKATVDLGFQLTGANRTFSILGAVHGVDVTLPFESVLRGITVTCDQTTEIPLYWPELIPLVQAGRLHPEIVFTDRFKLDDVKAAYEKARSREPGTIKVLIEP</sequence>
<dbReference type="PANTHER" id="PTHR42813:SF2">
    <property type="entry name" value="DEHYDROGENASE, ZINC-CONTAINING, PUTATIVE (AFU_ORTHOLOGUE AFUA_2G02810)-RELATED"/>
    <property type="match status" value="1"/>
</dbReference>
<keyword evidence="2 5" id="KW-0479">Metal-binding</keyword>
<dbReference type="InterPro" id="IPR013154">
    <property type="entry name" value="ADH-like_N"/>
</dbReference>
<evidence type="ECO:0000256" key="4">
    <source>
        <dbReference type="ARBA" id="ARBA00023002"/>
    </source>
</evidence>
<organism evidence="6">
    <name type="scientific">Gordonia amarae</name>
    <dbReference type="NCBI Taxonomy" id="36821"/>
    <lineage>
        <taxon>Bacteria</taxon>
        <taxon>Bacillati</taxon>
        <taxon>Actinomycetota</taxon>
        <taxon>Actinomycetes</taxon>
        <taxon>Mycobacteriales</taxon>
        <taxon>Gordoniaceae</taxon>
        <taxon>Gordonia</taxon>
    </lineage>
</organism>
<dbReference type="InterPro" id="IPR020843">
    <property type="entry name" value="ER"/>
</dbReference>
<dbReference type="EMBL" id="CP045810">
    <property type="protein sequence ID" value="QHN41123.1"/>
    <property type="molecule type" value="Genomic_DNA"/>
</dbReference>
<evidence type="ECO:0000256" key="5">
    <source>
        <dbReference type="RuleBase" id="RU361277"/>
    </source>
</evidence>
<evidence type="ECO:0000313" key="6">
    <source>
        <dbReference type="EMBL" id="QHN41123.1"/>
    </source>
</evidence>
<keyword evidence="4" id="KW-0560">Oxidoreductase</keyword>
<protein>
    <submittedName>
        <fullName evidence="6">Alcohol dehydrogenase catalytic domain-containing protein</fullName>
    </submittedName>
</protein>
<evidence type="ECO:0000256" key="3">
    <source>
        <dbReference type="ARBA" id="ARBA00022833"/>
    </source>
</evidence>
<dbReference type="Gene3D" id="3.40.50.720">
    <property type="entry name" value="NAD(P)-binding Rossmann-like Domain"/>
    <property type="match status" value="1"/>
</dbReference>
<name>A0A857L284_9ACTN</name>
<gene>
    <name evidence="6" type="ORF">GII30_19890</name>
</gene>
<dbReference type="SUPFAM" id="SSF50129">
    <property type="entry name" value="GroES-like"/>
    <property type="match status" value="1"/>
</dbReference>
<comment type="similarity">
    <text evidence="5">Belongs to the zinc-containing alcohol dehydrogenase family.</text>
</comment>
<dbReference type="InterPro" id="IPR011032">
    <property type="entry name" value="GroES-like_sf"/>
</dbReference>
<dbReference type="InterPro" id="IPR013149">
    <property type="entry name" value="ADH-like_C"/>
</dbReference>
<reference evidence="6" key="1">
    <citation type="journal article" date="2021" name="Nat. Microbiol.">
        <title>Cocultivation of an ultrasmall environmental parasitic bacterium with lytic ability against bacteria associated with wastewater foams.</title>
        <authorList>
            <person name="Batinovic S."/>
            <person name="Rose J.J.A."/>
            <person name="Ratcliffe J."/>
            <person name="Seviour R.J."/>
            <person name="Petrovski S."/>
        </authorList>
    </citation>
    <scope>NUCLEOTIDE SEQUENCE</scope>
    <source>
        <strain evidence="6">CON44</strain>
    </source>
</reference>
<proteinExistence type="inferred from homology"/>
<dbReference type="InterPro" id="IPR036291">
    <property type="entry name" value="NAD(P)-bd_dom_sf"/>
</dbReference>
<dbReference type="PROSITE" id="PS00059">
    <property type="entry name" value="ADH_ZINC"/>
    <property type="match status" value="1"/>
</dbReference>
<dbReference type="PANTHER" id="PTHR42813">
    <property type="entry name" value="ZINC-TYPE ALCOHOL DEHYDROGENASE-LIKE"/>
    <property type="match status" value="1"/>
</dbReference>
<dbReference type="GO" id="GO:0016491">
    <property type="term" value="F:oxidoreductase activity"/>
    <property type="evidence" value="ECO:0007669"/>
    <property type="project" value="UniProtKB-KW"/>
</dbReference>
<dbReference type="InterPro" id="IPR002328">
    <property type="entry name" value="ADH_Zn_CS"/>
</dbReference>